<dbReference type="Proteomes" id="UP000215199">
    <property type="component" value="Unassembled WGS sequence"/>
</dbReference>
<name>A0A229SKV5_9PSEU</name>
<dbReference type="GO" id="GO:0033539">
    <property type="term" value="P:fatty acid beta-oxidation using acyl-CoA dehydrogenase"/>
    <property type="evidence" value="ECO:0007669"/>
    <property type="project" value="TreeGrafter"/>
</dbReference>
<dbReference type="InterPro" id="IPR050741">
    <property type="entry name" value="Acyl-CoA_dehydrogenase"/>
</dbReference>
<evidence type="ECO:0000259" key="4">
    <source>
        <dbReference type="Pfam" id="PF08028"/>
    </source>
</evidence>
<reference evidence="6" key="1">
    <citation type="submission" date="2017-07" db="EMBL/GenBank/DDBJ databases">
        <title>Comparative genome mining reveals phylogenetic distribution patterns of secondary metabolites in Amycolatopsis.</title>
        <authorList>
            <person name="Adamek M."/>
            <person name="Alanjary M."/>
            <person name="Sales-Ortells H."/>
            <person name="Goodfellow M."/>
            <person name="Bull A.T."/>
            <person name="Kalinowski J."/>
            <person name="Ziemert N."/>
        </authorList>
    </citation>
    <scope>NUCLEOTIDE SEQUENCE [LARGE SCALE GENOMIC DNA]</scope>
    <source>
        <strain evidence="6">H5</strain>
    </source>
</reference>
<dbReference type="EMBL" id="NMUL01000078">
    <property type="protein sequence ID" value="OXM59607.1"/>
    <property type="molecule type" value="Genomic_DNA"/>
</dbReference>
<evidence type="ECO:0000256" key="1">
    <source>
        <dbReference type="ARBA" id="ARBA00023002"/>
    </source>
</evidence>
<dbReference type="PANTHER" id="PTHR48083">
    <property type="entry name" value="MEDIUM-CHAIN SPECIFIC ACYL-COA DEHYDROGENASE, MITOCHONDRIAL-RELATED"/>
    <property type="match status" value="1"/>
</dbReference>
<evidence type="ECO:0000313" key="6">
    <source>
        <dbReference type="Proteomes" id="UP000215199"/>
    </source>
</evidence>
<dbReference type="SUPFAM" id="SSF47203">
    <property type="entry name" value="Acyl-CoA dehydrogenase C-terminal domain-like"/>
    <property type="match status" value="1"/>
</dbReference>
<dbReference type="InterPro" id="IPR013107">
    <property type="entry name" value="Acyl-CoA_DH_C"/>
</dbReference>
<dbReference type="AlphaFoldDB" id="A0A229SKV5"/>
<dbReference type="Pfam" id="PF02771">
    <property type="entry name" value="Acyl-CoA_dh_N"/>
    <property type="match status" value="1"/>
</dbReference>
<dbReference type="Pfam" id="PF08028">
    <property type="entry name" value="Acyl-CoA_dh_2"/>
    <property type="match status" value="1"/>
</dbReference>
<dbReference type="GO" id="GO:0016712">
    <property type="term" value="F:oxidoreductase activity, acting on paired donors, with incorporation or reduction of molecular oxygen, reduced flavin or flavoprotein as one donor, and incorporation of one atom of oxygen"/>
    <property type="evidence" value="ECO:0007669"/>
    <property type="project" value="TreeGrafter"/>
</dbReference>
<evidence type="ECO:0000259" key="3">
    <source>
        <dbReference type="Pfam" id="PF02771"/>
    </source>
</evidence>
<dbReference type="PIRSF" id="PIRSF016578">
    <property type="entry name" value="HsaA"/>
    <property type="match status" value="1"/>
</dbReference>
<feature type="domain" description="Acyl-CoA dehydrogenase C-terminal" evidence="4">
    <location>
        <begin position="289"/>
        <end position="416"/>
    </location>
</feature>
<keyword evidence="6" id="KW-1185">Reference proteome</keyword>
<dbReference type="InterPro" id="IPR046373">
    <property type="entry name" value="Acyl-CoA_Oxase/DH_mid-dom_sf"/>
</dbReference>
<proteinExistence type="inferred from homology"/>
<sequence>MRVDPCESAGLLASCGREGNRQGERAAAGCHDEPVKPAHLPEEARVASTSALPRTELVRRASNLIPLLRQNAHRTEQNRSLLDETVEAMADAGFFKMRVPARYGGYESDTATQAAVTAELARGDGAAGWTMSVWTIPGWMVGMFPDEVQDEVYATENVRVCGTLSPTAVATPVDGGYTVNGQWGFISGAPHSHWQEIIAMAPTPDGQGQWPVMALVPMADLRRVDDWYASGLRGSGSITTVAEDVFVPEARVLPLVAVLQEQYASRLNAELPMYRAPLLGVAAASSVGTLVGLAKAAQDVFMERLGGRKITYSDYTSQREAPVTHLQVGQAAMKIDQLGFHADRVTALADERSRTGEPWKLEERARSRADVAAACQLAKEVVDVFAGASGGSSIYESVPIQRILRDVNAVNLHALMVPSTNYELYGRILCGLDPNSTYI</sequence>
<dbReference type="PANTHER" id="PTHR48083:SF19">
    <property type="entry name" value="FLAVIN-DEPENDENT MONOOXYGENASE, OXYGENASE SUBUNIT HSAA"/>
    <property type="match status" value="1"/>
</dbReference>
<dbReference type="InterPro" id="IPR037069">
    <property type="entry name" value="AcylCoA_DH/ox_N_sf"/>
</dbReference>
<keyword evidence="1" id="KW-0560">Oxidoreductase</keyword>
<dbReference type="InterPro" id="IPR009100">
    <property type="entry name" value="AcylCoA_DH/oxidase_NM_dom_sf"/>
</dbReference>
<gene>
    <name evidence="5" type="ORF">CF165_46815</name>
</gene>
<evidence type="ECO:0000256" key="2">
    <source>
        <dbReference type="ARBA" id="ARBA00049661"/>
    </source>
</evidence>
<dbReference type="Gene3D" id="1.20.140.10">
    <property type="entry name" value="Butyryl-CoA Dehydrogenase, subunit A, domain 3"/>
    <property type="match status" value="1"/>
</dbReference>
<dbReference type="GO" id="GO:0050660">
    <property type="term" value="F:flavin adenine dinucleotide binding"/>
    <property type="evidence" value="ECO:0007669"/>
    <property type="project" value="InterPro"/>
</dbReference>
<dbReference type="SUPFAM" id="SSF56645">
    <property type="entry name" value="Acyl-CoA dehydrogenase NM domain-like"/>
    <property type="match status" value="1"/>
</dbReference>
<comment type="similarity">
    <text evidence="2">Belongs to the HpaH/HsaA monooxygenase family.</text>
</comment>
<comment type="caution">
    <text evidence="5">The sequence shown here is derived from an EMBL/GenBank/DDBJ whole genome shotgun (WGS) entry which is preliminary data.</text>
</comment>
<dbReference type="InterPro" id="IPR013786">
    <property type="entry name" value="AcylCoA_DH/ox_N"/>
</dbReference>
<dbReference type="GO" id="GO:0003995">
    <property type="term" value="F:acyl-CoA dehydrogenase activity"/>
    <property type="evidence" value="ECO:0007669"/>
    <property type="project" value="TreeGrafter"/>
</dbReference>
<dbReference type="Gene3D" id="1.10.540.10">
    <property type="entry name" value="Acyl-CoA dehydrogenase/oxidase, N-terminal domain"/>
    <property type="match status" value="1"/>
</dbReference>
<evidence type="ECO:0000313" key="5">
    <source>
        <dbReference type="EMBL" id="OXM59607.1"/>
    </source>
</evidence>
<dbReference type="GO" id="GO:0005737">
    <property type="term" value="C:cytoplasm"/>
    <property type="evidence" value="ECO:0007669"/>
    <property type="project" value="TreeGrafter"/>
</dbReference>
<dbReference type="InterPro" id="IPR036250">
    <property type="entry name" value="AcylCo_DH-like_C"/>
</dbReference>
<protein>
    <submittedName>
        <fullName evidence="5">Acyl-CoA dehydrogenase</fullName>
    </submittedName>
</protein>
<dbReference type="Gene3D" id="2.40.110.10">
    <property type="entry name" value="Butyryl-CoA Dehydrogenase, subunit A, domain 2"/>
    <property type="match status" value="1"/>
</dbReference>
<organism evidence="5 6">
    <name type="scientific">Amycolatopsis vastitatis</name>
    <dbReference type="NCBI Taxonomy" id="1905142"/>
    <lineage>
        <taxon>Bacteria</taxon>
        <taxon>Bacillati</taxon>
        <taxon>Actinomycetota</taxon>
        <taxon>Actinomycetes</taxon>
        <taxon>Pseudonocardiales</taxon>
        <taxon>Pseudonocardiaceae</taxon>
        <taxon>Amycolatopsis</taxon>
    </lineage>
</organism>
<dbReference type="OrthoDB" id="3402961at2"/>
<feature type="domain" description="Acyl-CoA dehydrogenase/oxidase N-terminal" evidence="3">
    <location>
        <begin position="70"/>
        <end position="153"/>
    </location>
</feature>
<accession>A0A229SKV5</accession>